<dbReference type="Proteomes" id="UP001319104">
    <property type="component" value="Unassembled WGS sequence"/>
</dbReference>
<keyword evidence="1" id="KW-1133">Transmembrane helix</keyword>
<evidence type="ECO:0000313" key="2">
    <source>
        <dbReference type="EMBL" id="MBS9525143.1"/>
    </source>
</evidence>
<proteinExistence type="predicted"/>
<dbReference type="EMBL" id="JAHCMY010000009">
    <property type="protein sequence ID" value="MBS9525143.1"/>
    <property type="molecule type" value="Genomic_DNA"/>
</dbReference>
<feature type="transmembrane region" description="Helical" evidence="1">
    <location>
        <begin position="95"/>
        <end position="121"/>
    </location>
</feature>
<keyword evidence="1" id="KW-0472">Membrane</keyword>
<reference evidence="2 3" key="1">
    <citation type="submission" date="2021-05" db="EMBL/GenBank/DDBJ databases">
        <authorList>
            <person name="Zhang Z.D."/>
            <person name="Osman G."/>
        </authorList>
    </citation>
    <scope>NUCLEOTIDE SEQUENCE [LARGE SCALE GENOMIC DNA]</scope>
    <source>
        <strain evidence="2 3">KCTC 32217</strain>
    </source>
</reference>
<accession>A0AAP2G602</accession>
<comment type="caution">
    <text evidence="2">The sequence shown here is derived from an EMBL/GenBank/DDBJ whole genome shotgun (WGS) entry which is preliminary data.</text>
</comment>
<organism evidence="2 3">
    <name type="scientific">Litoribacter ruber</name>
    <dbReference type="NCBI Taxonomy" id="702568"/>
    <lineage>
        <taxon>Bacteria</taxon>
        <taxon>Pseudomonadati</taxon>
        <taxon>Bacteroidota</taxon>
        <taxon>Cytophagia</taxon>
        <taxon>Cytophagales</taxon>
        <taxon>Cyclobacteriaceae</taxon>
        <taxon>Litoribacter</taxon>
    </lineage>
</organism>
<name>A0AAP2G602_9BACT</name>
<keyword evidence="3" id="KW-1185">Reference proteome</keyword>
<feature type="transmembrane region" description="Helical" evidence="1">
    <location>
        <begin position="50"/>
        <end position="74"/>
    </location>
</feature>
<feature type="transmembrane region" description="Helical" evidence="1">
    <location>
        <begin position="133"/>
        <end position="153"/>
    </location>
</feature>
<dbReference type="AlphaFoldDB" id="A0AAP2G602"/>
<evidence type="ECO:0000313" key="3">
    <source>
        <dbReference type="Proteomes" id="UP001319104"/>
    </source>
</evidence>
<sequence length="162" mass="18706">MYRRFAKAFHFLSILLFIILFMYIYAALPENVAYQLDASGMPVKSVARDTFFYFGIGAFIIINLIVVFSGKMVEKQATTNLRKLFPTGDPFSDKMLGWIYSFAGILNVSMVIIAFFIHSINNQYEIKTEEFSPFFYMIPVFMVVWIILLFAILGKKLSQVRS</sequence>
<keyword evidence="1" id="KW-0812">Transmembrane</keyword>
<dbReference type="RefSeq" id="WP_213946006.1">
    <property type="nucleotide sequence ID" value="NZ_JAHBGI010000006.1"/>
</dbReference>
<protein>
    <submittedName>
        <fullName evidence="2">DNA topoisomerase IV</fullName>
    </submittedName>
</protein>
<evidence type="ECO:0000256" key="1">
    <source>
        <dbReference type="SAM" id="Phobius"/>
    </source>
</evidence>
<gene>
    <name evidence="2" type="ORF">KI659_14075</name>
</gene>